<keyword evidence="2" id="KW-1185">Reference proteome</keyword>
<dbReference type="EMBL" id="BEXT01000001">
    <property type="protein sequence ID" value="GBC63799.1"/>
    <property type="molecule type" value="Genomic_DNA"/>
</dbReference>
<accession>A0A401G3I3</accession>
<reference evidence="2" key="1">
    <citation type="submission" date="2017-11" db="EMBL/GenBank/DDBJ databases">
        <authorList>
            <person name="Watanabe M."/>
            <person name="Kojima H."/>
        </authorList>
    </citation>
    <scope>NUCLEOTIDE SEQUENCE [LARGE SCALE GENOMIC DNA]</scope>
    <source>
        <strain evidence="2">Tokyo 01</strain>
    </source>
</reference>
<protein>
    <submittedName>
        <fullName evidence="1">Uncharacterized protein</fullName>
    </submittedName>
</protein>
<comment type="caution">
    <text evidence="1">The sequence shown here is derived from an EMBL/GenBank/DDBJ whole genome shotgun (WGS) entry which is preliminary data.</text>
</comment>
<reference evidence="2" key="2">
    <citation type="submission" date="2019-01" db="EMBL/GenBank/DDBJ databases">
        <title>Genome sequence of Desulfonema ishimotonii strain Tokyo 01.</title>
        <authorList>
            <person name="Fukui M."/>
        </authorList>
    </citation>
    <scope>NUCLEOTIDE SEQUENCE [LARGE SCALE GENOMIC DNA]</scope>
    <source>
        <strain evidence="2">Tokyo 01</strain>
    </source>
</reference>
<dbReference type="Proteomes" id="UP000288096">
    <property type="component" value="Unassembled WGS sequence"/>
</dbReference>
<evidence type="ECO:0000313" key="1">
    <source>
        <dbReference type="EMBL" id="GBC63799.1"/>
    </source>
</evidence>
<gene>
    <name evidence="1" type="ORF">DENIS_4797</name>
</gene>
<name>A0A401G3I3_9BACT</name>
<proteinExistence type="predicted"/>
<dbReference type="AlphaFoldDB" id="A0A401G3I3"/>
<dbReference type="RefSeq" id="WP_166405271.1">
    <property type="nucleotide sequence ID" value="NZ_BEXT01000001.1"/>
</dbReference>
<evidence type="ECO:0000313" key="2">
    <source>
        <dbReference type="Proteomes" id="UP000288096"/>
    </source>
</evidence>
<sequence>MTKLTKPTPEEAEKRKKFIFDSMSPRRQKHIIKKVGYDKWDPFQDPKDPIEIRRDPTKRTTQMLVREFLQSRSHEEYSNTYASGVLDICLGLVNDDDRYRGMYEFSLWYKELLIKEGASK</sequence>
<organism evidence="1 2">
    <name type="scientific">Desulfonema ishimotonii</name>
    <dbReference type="NCBI Taxonomy" id="45657"/>
    <lineage>
        <taxon>Bacteria</taxon>
        <taxon>Pseudomonadati</taxon>
        <taxon>Thermodesulfobacteriota</taxon>
        <taxon>Desulfobacteria</taxon>
        <taxon>Desulfobacterales</taxon>
        <taxon>Desulfococcaceae</taxon>
        <taxon>Desulfonema</taxon>
    </lineage>
</organism>